<dbReference type="AlphaFoldDB" id="A0A2P8VMR0"/>
<sequence>MILVIIIGVRGHTMLHKRLESGWGVLLPASLIVAMAMSDLSFAQWRIVVVLGLLATAVMLYHKRLRHFVLLPSCAALAGAMMLAAMNLGQQG</sequence>
<dbReference type="EMBL" id="PYEP01000002">
    <property type="protein sequence ID" value="PSN08841.1"/>
    <property type="molecule type" value="Genomic_DNA"/>
</dbReference>
<dbReference type="RefSeq" id="WP_024548177.1">
    <property type="nucleotide sequence ID" value="NZ_CP188034.1"/>
</dbReference>
<keyword evidence="3" id="KW-1185">Reference proteome</keyword>
<gene>
    <name evidence="2" type="ORF">C7G83_05675</name>
</gene>
<dbReference type="Pfam" id="PF07256">
    <property type="entry name" value="DUF1435"/>
    <property type="match status" value="1"/>
</dbReference>
<evidence type="ECO:0000313" key="3">
    <source>
        <dbReference type="Proteomes" id="UP000240212"/>
    </source>
</evidence>
<organism evidence="2 3">
    <name type="scientific">Siccibacter turicensis</name>
    <dbReference type="NCBI Taxonomy" id="357233"/>
    <lineage>
        <taxon>Bacteria</taxon>
        <taxon>Pseudomonadati</taxon>
        <taxon>Pseudomonadota</taxon>
        <taxon>Gammaproteobacteria</taxon>
        <taxon>Enterobacterales</taxon>
        <taxon>Enterobacteriaceae</taxon>
        <taxon>Siccibacter</taxon>
    </lineage>
</organism>
<feature type="transmembrane region" description="Helical" evidence="1">
    <location>
        <begin position="43"/>
        <end position="61"/>
    </location>
</feature>
<keyword evidence="1" id="KW-0812">Transmembrane</keyword>
<feature type="transmembrane region" description="Helical" evidence="1">
    <location>
        <begin position="68"/>
        <end position="89"/>
    </location>
</feature>
<evidence type="ECO:0000313" key="2">
    <source>
        <dbReference type="EMBL" id="PSN08841.1"/>
    </source>
</evidence>
<protein>
    <submittedName>
        <fullName evidence="2">DUF1435 domain-containing protein</fullName>
    </submittedName>
</protein>
<dbReference type="Proteomes" id="UP000240212">
    <property type="component" value="Unassembled WGS sequence"/>
</dbReference>
<name>A0A2P8VMR0_9ENTR</name>
<comment type="caution">
    <text evidence="2">The sequence shown here is derived from an EMBL/GenBank/DDBJ whole genome shotgun (WGS) entry which is preliminary data.</text>
</comment>
<keyword evidence="1" id="KW-0472">Membrane</keyword>
<evidence type="ECO:0000256" key="1">
    <source>
        <dbReference type="SAM" id="Phobius"/>
    </source>
</evidence>
<dbReference type="OrthoDB" id="6540321at2"/>
<dbReference type="InterPro" id="IPR009885">
    <property type="entry name" value="DUF1435"/>
</dbReference>
<feature type="transmembrane region" description="Helical" evidence="1">
    <location>
        <begin position="21"/>
        <end position="37"/>
    </location>
</feature>
<accession>A0A2P8VMR0</accession>
<proteinExistence type="predicted"/>
<reference evidence="2 3" key="1">
    <citation type="submission" date="2018-03" db="EMBL/GenBank/DDBJ databases">
        <title>Draft genome sequence of the first documented clinical Siccibacter turicensis isolate in Austria.</title>
        <authorList>
            <person name="Lepuschitz S."/>
            <person name="Pekard-Amenitsch S."/>
            <person name="Haunold R."/>
            <person name="Schill S."/>
            <person name="Mach R."/>
            <person name="Allerberger F."/>
            <person name="Ruppitsch W."/>
            <person name="Forsythe S.J."/>
        </authorList>
    </citation>
    <scope>NUCLEOTIDE SEQUENCE [LARGE SCALE GENOMIC DNA]</scope>
    <source>
        <strain evidence="2 3">6100069499-17</strain>
    </source>
</reference>
<keyword evidence="1" id="KW-1133">Transmembrane helix</keyword>